<dbReference type="InterPro" id="IPR007130">
    <property type="entry name" value="DAGAT"/>
</dbReference>
<evidence type="ECO:0000259" key="4">
    <source>
        <dbReference type="SMART" id="SM00563"/>
    </source>
</evidence>
<dbReference type="InterPro" id="IPR002123">
    <property type="entry name" value="Plipid/glycerol_acylTrfase"/>
</dbReference>
<evidence type="ECO:0000313" key="6">
    <source>
        <dbReference type="Proteomes" id="UP000009235"/>
    </source>
</evidence>
<evidence type="ECO:0000256" key="1">
    <source>
        <dbReference type="ARBA" id="ARBA00022679"/>
    </source>
</evidence>
<dbReference type="RefSeq" id="WP_013807181.1">
    <property type="nucleotide sequence ID" value="NC_015564.1"/>
</dbReference>
<keyword evidence="2" id="KW-0012">Acyltransferase</keyword>
<evidence type="ECO:0000256" key="2">
    <source>
        <dbReference type="ARBA" id="ARBA00023315"/>
    </source>
</evidence>
<dbReference type="eggNOG" id="COG0204">
    <property type="taxonomic scope" value="Bacteria"/>
</dbReference>
<dbReference type="GO" id="GO:0008374">
    <property type="term" value="F:O-acyltransferase activity"/>
    <property type="evidence" value="ECO:0007669"/>
    <property type="project" value="InterPro"/>
</dbReference>
<dbReference type="PANTHER" id="PTHR22753">
    <property type="entry name" value="TRANSMEMBRANE PROTEIN 68"/>
    <property type="match status" value="1"/>
</dbReference>
<keyword evidence="6" id="KW-1185">Reference proteome</keyword>
<dbReference type="CDD" id="cd07987">
    <property type="entry name" value="LPLAT_MGAT-like"/>
    <property type="match status" value="1"/>
</dbReference>
<dbReference type="OrthoDB" id="7056876at2"/>
<organism evidence="5 6">
    <name type="scientific">Hoyosella subflava (strain DSM 45089 / JCM 17490 / NBRC 109087 / DQS3-9A1)</name>
    <name type="common">Amycolicicoccus subflavus</name>
    <dbReference type="NCBI Taxonomy" id="443218"/>
    <lineage>
        <taxon>Bacteria</taxon>
        <taxon>Bacillati</taxon>
        <taxon>Actinomycetota</taxon>
        <taxon>Actinomycetes</taxon>
        <taxon>Mycobacteriales</taxon>
        <taxon>Hoyosellaceae</taxon>
        <taxon>Hoyosella</taxon>
    </lineage>
</organism>
<dbReference type="EMBL" id="CP002786">
    <property type="protein sequence ID" value="AEF40832.1"/>
    <property type="molecule type" value="Genomic_DNA"/>
</dbReference>
<dbReference type="Proteomes" id="UP000009235">
    <property type="component" value="Chromosome"/>
</dbReference>
<accession>F6ES17</accession>
<proteinExistence type="predicted"/>
<dbReference type="SMART" id="SM00563">
    <property type="entry name" value="PlsC"/>
    <property type="match status" value="1"/>
</dbReference>
<dbReference type="InterPro" id="IPR016676">
    <property type="entry name" value="P_lipid/glycerol_AcTrfase_prd"/>
</dbReference>
<dbReference type="AlphaFoldDB" id="F6ES17"/>
<dbReference type="PANTHER" id="PTHR22753:SF14">
    <property type="entry name" value="MONOACYLGLYCEROL_DIACYLGLYCEROL O-ACYLTRANSFERASE"/>
    <property type="match status" value="1"/>
</dbReference>
<feature type="compositionally biased region" description="Low complexity" evidence="3">
    <location>
        <begin position="1"/>
        <end position="17"/>
    </location>
</feature>
<dbReference type="SUPFAM" id="SSF69593">
    <property type="entry name" value="Glycerol-3-phosphate (1)-acyltransferase"/>
    <property type="match status" value="1"/>
</dbReference>
<dbReference type="Pfam" id="PF03982">
    <property type="entry name" value="DAGAT"/>
    <property type="match status" value="1"/>
</dbReference>
<evidence type="ECO:0000313" key="5">
    <source>
        <dbReference type="EMBL" id="AEF40832.1"/>
    </source>
</evidence>
<evidence type="ECO:0000256" key="3">
    <source>
        <dbReference type="SAM" id="MobiDB-lite"/>
    </source>
</evidence>
<dbReference type="PIRSF" id="PIRSF016753">
    <property type="entry name" value="P_lipid/glycerol_ac_tran_prd"/>
    <property type="match status" value="1"/>
</dbReference>
<feature type="domain" description="Phospholipid/glycerol acyltransferase" evidence="4">
    <location>
        <begin position="82"/>
        <end position="202"/>
    </location>
</feature>
<keyword evidence="1" id="KW-0808">Transferase</keyword>
<name>F6ES17_HOYSD</name>
<dbReference type="STRING" id="443218.AS9A_2385"/>
<sequence>MQTQIPAPATTPSTPQANERASKAPRDPLSRFITRRVSKAQTSDGPNPAFMRMFQRPVWDFLCDRYFRLEISGWDRLPTEPSLLVGVHSGGSLTIDAWTLVHAWHRHFDGKRILHGTAHDVLMAAPVLGDYFKAVGVIPASRRGVSAALQGGRDVVVWPGGEQDAMRSWNKRDKAVLAGRKGFVRQAIRSGVPIVPVATIGGHDTVFVLSEGRSLARWSGLSKRLRGATMPIISGFPFPLAIEILPMHIPLPAKIRTEILEPIMVDSDPDRVNDAEYVDAIYQQVESAIQAGMDRLAQRRRFPIFG</sequence>
<gene>
    <name evidence="5" type="ordered locus">AS9A_2385</name>
</gene>
<dbReference type="GO" id="GO:0016020">
    <property type="term" value="C:membrane"/>
    <property type="evidence" value="ECO:0007669"/>
    <property type="project" value="TreeGrafter"/>
</dbReference>
<protein>
    <submittedName>
        <fullName evidence="5">Conserved hypothetical membrane protein</fullName>
    </submittedName>
</protein>
<dbReference type="KEGG" id="asd:AS9A_2385"/>
<reference evidence="5 6" key="1">
    <citation type="journal article" date="2011" name="J. Bacteriol.">
        <title>Complete genome sequence of Amycolicicoccus subflavus DQS3-9A1T, an actinomycete isolated from crude oil-polluted soil.</title>
        <authorList>
            <person name="Cai M."/>
            <person name="Chen W.M."/>
            <person name="Nie Y."/>
            <person name="Chi C.Q."/>
            <person name="Wang Y.N."/>
            <person name="Tang Y.Q."/>
            <person name="Li G.Y."/>
            <person name="Wu X.L."/>
        </authorList>
    </citation>
    <scope>NUCLEOTIDE SEQUENCE [LARGE SCALE GENOMIC DNA]</scope>
    <source>
        <strain evidence="6">DSM 45089 / DQS3-9A1</strain>
    </source>
</reference>
<dbReference type="HOGENOM" id="CLU_015395_1_0_11"/>
<feature type="region of interest" description="Disordered" evidence="3">
    <location>
        <begin position="1"/>
        <end position="28"/>
    </location>
</feature>